<gene>
    <name evidence="1" type="ORF">OWV82_004606</name>
</gene>
<proteinExistence type="predicted"/>
<evidence type="ECO:0000313" key="2">
    <source>
        <dbReference type="Proteomes" id="UP001164539"/>
    </source>
</evidence>
<evidence type="ECO:0000313" key="1">
    <source>
        <dbReference type="EMBL" id="KAJ4725791.1"/>
    </source>
</evidence>
<keyword evidence="2" id="KW-1185">Reference proteome</keyword>
<sequence>MDSKDSQDSQFTRFPNSVSGFNFNRGTVFPHSNEYPNFESGAEFNFSDPSLDVRFMDNLSVPPEPDFSVPAQSSSVNQEGELSFHSDDNDFSEIVLKYISQVLMEENVEQKPSMFHDPLALQATEKSLYGVLGENYPFCSDTSLPYNVESSVDFSSSGFSDLGSNSSSSSGTNHLVDPSWSGDYGESKPSFSQMPFPNDLVFHSTTKSSSQSSGNFQNSFVTDVNNGFLASPANELLVPNLFSESELLSQFKRGVEEASKFLPKGNPLVRDLEAEKVERDEPTIALRGKKNREREDRDLEEERSNKQSAVYMDESELSEMFDRVLIGNERKESVCILDETAQNYGAKKTLQQNRKTNGSNGEKNRAKKPANKNDVVDLSNLLLLCAQAVAADDRRTTGELLKQIRQHSSPFGDGTQRLAHCFVNSLEARLDGTGIQIYTDLSFKRKSPAELIKAYQVYIEALPFNKIAIIFANDIIMELAEKATTLHIIDFGIWNGFQWPALIYRLSKRNGGPPKLRMTGIDFPYPGFRPAESVEQTGRRLARYCERFNVPFEYNAIAKKWENIKLEDLKIKDNEVLAVNCLYRLKNLLDETVVVNSPKDAVLNLIRRTNPDIFIHAVLNGSFNSPFFLTRFREALFYFSAMFDVWEGTVPREDEMRLMFEEEFYGREVINVVACEGLERVERPETYKQWIVRNTRAGFRQLPLDPQLMKKLRGILKAGYSSDFTFDEDRHWMLQGWKGKILYASSTWLPA</sequence>
<dbReference type="Proteomes" id="UP001164539">
    <property type="component" value="Chromosome 2"/>
</dbReference>
<organism evidence="1 2">
    <name type="scientific">Melia azedarach</name>
    <name type="common">Chinaberry tree</name>
    <dbReference type="NCBI Taxonomy" id="155640"/>
    <lineage>
        <taxon>Eukaryota</taxon>
        <taxon>Viridiplantae</taxon>
        <taxon>Streptophyta</taxon>
        <taxon>Embryophyta</taxon>
        <taxon>Tracheophyta</taxon>
        <taxon>Spermatophyta</taxon>
        <taxon>Magnoliopsida</taxon>
        <taxon>eudicotyledons</taxon>
        <taxon>Gunneridae</taxon>
        <taxon>Pentapetalae</taxon>
        <taxon>rosids</taxon>
        <taxon>malvids</taxon>
        <taxon>Sapindales</taxon>
        <taxon>Meliaceae</taxon>
        <taxon>Melia</taxon>
    </lineage>
</organism>
<accession>A0ACC1YQS4</accession>
<name>A0ACC1YQS4_MELAZ</name>
<reference evidence="1 2" key="1">
    <citation type="journal article" date="2023" name="Science">
        <title>Complex scaffold remodeling in plant triterpene biosynthesis.</title>
        <authorList>
            <person name="De La Pena R."/>
            <person name="Hodgson H."/>
            <person name="Liu J.C."/>
            <person name="Stephenson M.J."/>
            <person name="Martin A.C."/>
            <person name="Owen C."/>
            <person name="Harkess A."/>
            <person name="Leebens-Mack J."/>
            <person name="Jimenez L.E."/>
            <person name="Osbourn A."/>
            <person name="Sattely E.S."/>
        </authorList>
    </citation>
    <scope>NUCLEOTIDE SEQUENCE [LARGE SCALE GENOMIC DNA]</scope>
    <source>
        <strain evidence="2">cv. JPN11</strain>
        <tissue evidence="1">Leaf</tissue>
    </source>
</reference>
<protein>
    <submittedName>
        <fullName evidence="1">Scarecrow-like protein</fullName>
    </submittedName>
</protein>
<comment type="caution">
    <text evidence="1">The sequence shown here is derived from an EMBL/GenBank/DDBJ whole genome shotgun (WGS) entry which is preliminary data.</text>
</comment>
<dbReference type="EMBL" id="CM051395">
    <property type="protein sequence ID" value="KAJ4725791.1"/>
    <property type="molecule type" value="Genomic_DNA"/>
</dbReference>